<name>A0A1L9WF13_ASPA1</name>
<evidence type="ECO:0000313" key="1">
    <source>
        <dbReference type="EMBL" id="OJJ94760.1"/>
    </source>
</evidence>
<keyword evidence="2" id="KW-1185">Reference proteome</keyword>
<gene>
    <name evidence="1" type="ORF">ASPACDRAFT_1860763</name>
</gene>
<evidence type="ECO:0000313" key="2">
    <source>
        <dbReference type="Proteomes" id="UP000184546"/>
    </source>
</evidence>
<dbReference type="VEuPathDB" id="FungiDB:ASPACDRAFT_1860763"/>
<reference evidence="2" key="1">
    <citation type="journal article" date="2017" name="Genome Biol.">
        <title>Comparative genomics reveals high biological diversity and specific adaptations in the industrially and medically important fungal genus Aspergillus.</title>
        <authorList>
            <person name="de Vries R.P."/>
            <person name="Riley R."/>
            <person name="Wiebenga A."/>
            <person name="Aguilar-Osorio G."/>
            <person name="Amillis S."/>
            <person name="Uchima C.A."/>
            <person name="Anderluh G."/>
            <person name="Asadollahi M."/>
            <person name="Askin M."/>
            <person name="Barry K."/>
            <person name="Battaglia E."/>
            <person name="Bayram O."/>
            <person name="Benocci T."/>
            <person name="Braus-Stromeyer S.A."/>
            <person name="Caldana C."/>
            <person name="Canovas D."/>
            <person name="Cerqueira G.C."/>
            <person name="Chen F."/>
            <person name="Chen W."/>
            <person name="Choi C."/>
            <person name="Clum A."/>
            <person name="Dos Santos R.A."/>
            <person name="Damasio A.R."/>
            <person name="Diallinas G."/>
            <person name="Emri T."/>
            <person name="Fekete E."/>
            <person name="Flipphi M."/>
            <person name="Freyberg S."/>
            <person name="Gallo A."/>
            <person name="Gournas C."/>
            <person name="Habgood R."/>
            <person name="Hainaut M."/>
            <person name="Harispe M.L."/>
            <person name="Henrissat B."/>
            <person name="Hilden K.S."/>
            <person name="Hope R."/>
            <person name="Hossain A."/>
            <person name="Karabika E."/>
            <person name="Karaffa L."/>
            <person name="Karanyi Z."/>
            <person name="Krasevec N."/>
            <person name="Kuo A."/>
            <person name="Kusch H."/>
            <person name="LaButti K."/>
            <person name="Lagendijk E.L."/>
            <person name="Lapidus A."/>
            <person name="Levasseur A."/>
            <person name="Lindquist E."/>
            <person name="Lipzen A."/>
            <person name="Logrieco A.F."/>
            <person name="MacCabe A."/>
            <person name="Maekelae M.R."/>
            <person name="Malavazi I."/>
            <person name="Melin P."/>
            <person name="Meyer V."/>
            <person name="Mielnichuk N."/>
            <person name="Miskei M."/>
            <person name="Molnar A.P."/>
            <person name="Mule G."/>
            <person name="Ngan C.Y."/>
            <person name="Orejas M."/>
            <person name="Orosz E."/>
            <person name="Ouedraogo J.P."/>
            <person name="Overkamp K.M."/>
            <person name="Park H.-S."/>
            <person name="Perrone G."/>
            <person name="Piumi F."/>
            <person name="Punt P.J."/>
            <person name="Ram A.F."/>
            <person name="Ramon A."/>
            <person name="Rauscher S."/>
            <person name="Record E."/>
            <person name="Riano-Pachon D.M."/>
            <person name="Robert V."/>
            <person name="Roehrig J."/>
            <person name="Ruller R."/>
            <person name="Salamov A."/>
            <person name="Salih N.S."/>
            <person name="Samson R.A."/>
            <person name="Sandor E."/>
            <person name="Sanguinetti M."/>
            <person name="Schuetze T."/>
            <person name="Sepcic K."/>
            <person name="Shelest E."/>
            <person name="Sherlock G."/>
            <person name="Sophianopoulou V."/>
            <person name="Squina F.M."/>
            <person name="Sun H."/>
            <person name="Susca A."/>
            <person name="Todd R.B."/>
            <person name="Tsang A."/>
            <person name="Unkles S.E."/>
            <person name="van de Wiele N."/>
            <person name="van Rossen-Uffink D."/>
            <person name="Oliveira J.V."/>
            <person name="Vesth T.C."/>
            <person name="Visser J."/>
            <person name="Yu J.-H."/>
            <person name="Zhou M."/>
            <person name="Andersen M.R."/>
            <person name="Archer D.B."/>
            <person name="Baker S.E."/>
            <person name="Benoit I."/>
            <person name="Brakhage A.A."/>
            <person name="Braus G.H."/>
            <person name="Fischer R."/>
            <person name="Frisvad J.C."/>
            <person name="Goldman G.H."/>
            <person name="Houbraken J."/>
            <person name="Oakley B."/>
            <person name="Pocsi I."/>
            <person name="Scazzocchio C."/>
            <person name="Seiboth B."/>
            <person name="vanKuyk P.A."/>
            <person name="Wortman J."/>
            <person name="Dyer P.S."/>
            <person name="Grigoriev I.V."/>
        </authorList>
    </citation>
    <scope>NUCLEOTIDE SEQUENCE [LARGE SCALE GENOMIC DNA]</scope>
    <source>
        <strain evidence="2">ATCC 16872 / CBS 172.66 / WB 5094</strain>
    </source>
</reference>
<proteinExistence type="predicted"/>
<sequence>MNELVLSNIHSLLLCRSRLIAKPCLPKLRKKFGREITRLFSPCLVLEEYGQRFADRPITSEKDLEVYERFAVENHVFDIILAQHCAKY</sequence>
<dbReference type="RefSeq" id="XP_020051100.1">
    <property type="nucleotide sequence ID" value="XM_020197769.1"/>
</dbReference>
<dbReference type="GeneID" id="30971583"/>
<dbReference type="Proteomes" id="UP000184546">
    <property type="component" value="Unassembled WGS sequence"/>
</dbReference>
<dbReference type="EMBL" id="KV878994">
    <property type="protein sequence ID" value="OJJ94760.1"/>
    <property type="molecule type" value="Genomic_DNA"/>
</dbReference>
<dbReference type="OrthoDB" id="2156052at2759"/>
<dbReference type="AlphaFoldDB" id="A0A1L9WF13"/>
<dbReference type="STRING" id="690307.A0A1L9WF13"/>
<protein>
    <submittedName>
        <fullName evidence="1">Uncharacterized protein</fullName>
    </submittedName>
</protein>
<organism evidence="1 2">
    <name type="scientific">Aspergillus aculeatus (strain ATCC 16872 / CBS 172.66 / WB 5094)</name>
    <dbReference type="NCBI Taxonomy" id="690307"/>
    <lineage>
        <taxon>Eukaryota</taxon>
        <taxon>Fungi</taxon>
        <taxon>Dikarya</taxon>
        <taxon>Ascomycota</taxon>
        <taxon>Pezizomycotina</taxon>
        <taxon>Eurotiomycetes</taxon>
        <taxon>Eurotiomycetidae</taxon>
        <taxon>Eurotiales</taxon>
        <taxon>Aspergillaceae</taxon>
        <taxon>Aspergillus</taxon>
        <taxon>Aspergillus subgen. Circumdati</taxon>
    </lineage>
</organism>
<accession>A0A1L9WF13</accession>